<name>A0ABP4NWT1_9ACTN</name>
<dbReference type="InterPro" id="IPR006311">
    <property type="entry name" value="TAT_signal"/>
</dbReference>
<evidence type="ECO:0000313" key="3">
    <source>
        <dbReference type="Proteomes" id="UP001500190"/>
    </source>
</evidence>
<reference evidence="3" key="1">
    <citation type="journal article" date="2019" name="Int. J. Syst. Evol. Microbiol.">
        <title>The Global Catalogue of Microorganisms (GCM) 10K type strain sequencing project: providing services to taxonomists for standard genome sequencing and annotation.</title>
        <authorList>
            <consortium name="The Broad Institute Genomics Platform"/>
            <consortium name="The Broad Institute Genome Sequencing Center for Infectious Disease"/>
            <person name="Wu L."/>
            <person name="Ma J."/>
        </authorList>
    </citation>
    <scope>NUCLEOTIDE SEQUENCE [LARGE SCALE GENOMIC DNA]</scope>
    <source>
        <strain evidence="3">JCM 14304</strain>
    </source>
</reference>
<dbReference type="Proteomes" id="UP001500190">
    <property type="component" value="Unassembled WGS sequence"/>
</dbReference>
<feature type="signal peptide" evidence="1">
    <location>
        <begin position="1"/>
        <end position="32"/>
    </location>
</feature>
<evidence type="ECO:0000313" key="2">
    <source>
        <dbReference type="EMBL" id="GAA1566443.1"/>
    </source>
</evidence>
<organism evidence="2 3">
    <name type="scientific">Kribbella karoonensis</name>
    <dbReference type="NCBI Taxonomy" id="324851"/>
    <lineage>
        <taxon>Bacteria</taxon>
        <taxon>Bacillati</taxon>
        <taxon>Actinomycetota</taxon>
        <taxon>Actinomycetes</taxon>
        <taxon>Propionibacteriales</taxon>
        <taxon>Kribbellaceae</taxon>
        <taxon>Kribbella</taxon>
    </lineage>
</organism>
<dbReference type="EMBL" id="BAAAND010000001">
    <property type="protein sequence ID" value="GAA1566443.1"/>
    <property type="molecule type" value="Genomic_DNA"/>
</dbReference>
<keyword evidence="1" id="KW-0732">Signal</keyword>
<evidence type="ECO:0000256" key="1">
    <source>
        <dbReference type="SAM" id="SignalP"/>
    </source>
</evidence>
<comment type="caution">
    <text evidence="2">The sequence shown here is derived from an EMBL/GenBank/DDBJ whole genome shotgun (WGS) entry which is preliminary data.</text>
</comment>
<keyword evidence="3" id="KW-1185">Reference proteome</keyword>
<protein>
    <recommendedName>
        <fullName evidence="4">Glycosyl hydrolase-like family 15 (GHL15) protein</fullName>
    </recommendedName>
</protein>
<evidence type="ECO:0008006" key="4">
    <source>
        <dbReference type="Google" id="ProtNLM"/>
    </source>
</evidence>
<proteinExistence type="predicted"/>
<feature type="chain" id="PRO_5046570549" description="Glycosyl hydrolase-like family 15 (GHL15) protein" evidence="1">
    <location>
        <begin position="33"/>
        <end position="400"/>
    </location>
</feature>
<dbReference type="RefSeq" id="WP_344187666.1">
    <property type="nucleotide sequence ID" value="NZ_BAAAND010000001.1"/>
</dbReference>
<sequence>MNDVPAVTRRSLLAGTAATAFLAAGTTTPARATSSALTLPNPPADGIGRGQVFDNSIPDRSVYAGLVQFVWGASSLAQPAGAVPSAYMPAFRDYDKTHTLAWYQANHPEWVVYLADRTTPAWEFGNTTYVPIDFQNPDVRTYYWNAFVQPKIDAGYPIIALDNVGTFNAFLSAGHWQGSTWIQQYSGERVDTAWSSAVLDWLSYLSGRLHGLGIGLAANITWNGSVVLSDMLEAVSLVDVYVDEQGFTVHRPGNYNDTAWLDKYNFTRQIAAQTLHFAINQTTEETLATATQEQLDWAVANYLLYREQKSMMTLCGLGEYHVWVDCPQLHTNIGAPSAAPVHDASGAYTRSYQRGLTLVNPSSTATAVVSLPSGTWTDLHGATVSGQLSLPPNSGSVLAH</sequence>
<accession>A0ABP4NWT1</accession>
<gene>
    <name evidence="2" type="ORF">GCM10009742_04790</name>
</gene>
<dbReference type="PROSITE" id="PS51318">
    <property type="entry name" value="TAT"/>
    <property type="match status" value="1"/>
</dbReference>